<sequence>MTEIFYAMDHVLLLADYNDPERHKHLAKHLLISLGEEITCFVEDEQATCKGIIISSNVLHTIENNGNDILVYLFDETTDIAKEIEEKYLQDNFYYVLNSSIVQEIKMIWQKDMLKRKNDKEIQKNYYSIYQKILRVCNLDTSKPYVTDERVKKVLLLLEDMEEITEGITDYLAKKVFLSKSRLSHLFKEETRISLSSFLVIMKIAKTYEYILLGESITEASIKAGFNSSSHFATTNKNMFGISASEFRKDVKVIKIK</sequence>
<dbReference type="PANTHER" id="PTHR43280:SF2">
    <property type="entry name" value="HTH-TYPE TRANSCRIPTIONAL REGULATOR EXSA"/>
    <property type="match status" value="1"/>
</dbReference>
<dbReference type="PROSITE" id="PS01124">
    <property type="entry name" value="HTH_ARAC_FAMILY_2"/>
    <property type="match status" value="1"/>
</dbReference>
<dbReference type="InterPro" id="IPR009057">
    <property type="entry name" value="Homeodomain-like_sf"/>
</dbReference>
<keyword evidence="3" id="KW-0804">Transcription</keyword>
<evidence type="ECO:0000259" key="4">
    <source>
        <dbReference type="PROSITE" id="PS01124"/>
    </source>
</evidence>
<accession>A0ABS7ARQ4</accession>
<evidence type="ECO:0000256" key="3">
    <source>
        <dbReference type="ARBA" id="ARBA00023163"/>
    </source>
</evidence>
<evidence type="ECO:0000313" key="5">
    <source>
        <dbReference type="EMBL" id="MBW6411354.1"/>
    </source>
</evidence>
<protein>
    <submittedName>
        <fullName evidence="5">Helix-turn-helix transcriptional regulator</fullName>
    </submittedName>
</protein>
<dbReference type="InterPro" id="IPR018060">
    <property type="entry name" value="HTH_AraC"/>
</dbReference>
<comment type="caution">
    <text evidence="5">The sequence shown here is derived from an EMBL/GenBank/DDBJ whole genome shotgun (WGS) entry which is preliminary data.</text>
</comment>
<evidence type="ECO:0000256" key="2">
    <source>
        <dbReference type="ARBA" id="ARBA00023125"/>
    </source>
</evidence>
<evidence type="ECO:0000313" key="6">
    <source>
        <dbReference type="Proteomes" id="UP001519921"/>
    </source>
</evidence>
<dbReference type="Proteomes" id="UP001519921">
    <property type="component" value="Unassembled WGS sequence"/>
</dbReference>
<dbReference type="SUPFAM" id="SSF46689">
    <property type="entry name" value="Homeodomain-like"/>
    <property type="match status" value="1"/>
</dbReference>
<dbReference type="EMBL" id="JAHXPT010000013">
    <property type="protein sequence ID" value="MBW6411354.1"/>
    <property type="molecule type" value="Genomic_DNA"/>
</dbReference>
<dbReference type="PANTHER" id="PTHR43280">
    <property type="entry name" value="ARAC-FAMILY TRANSCRIPTIONAL REGULATOR"/>
    <property type="match status" value="1"/>
</dbReference>
<dbReference type="Gene3D" id="1.10.10.60">
    <property type="entry name" value="Homeodomain-like"/>
    <property type="match status" value="2"/>
</dbReference>
<gene>
    <name evidence="5" type="ORF">KYD98_14780</name>
</gene>
<evidence type="ECO:0000256" key="1">
    <source>
        <dbReference type="ARBA" id="ARBA00023015"/>
    </source>
</evidence>
<keyword evidence="2" id="KW-0238">DNA-binding</keyword>
<organism evidence="5 6">
    <name type="scientific">Clostridium weizhouense</name>
    <dbReference type="NCBI Taxonomy" id="2859781"/>
    <lineage>
        <taxon>Bacteria</taxon>
        <taxon>Bacillati</taxon>
        <taxon>Bacillota</taxon>
        <taxon>Clostridia</taxon>
        <taxon>Eubacteriales</taxon>
        <taxon>Clostridiaceae</taxon>
        <taxon>Clostridium</taxon>
    </lineage>
</organism>
<keyword evidence="6" id="KW-1185">Reference proteome</keyword>
<feature type="domain" description="HTH araC/xylS-type" evidence="4">
    <location>
        <begin position="152"/>
        <end position="250"/>
    </location>
</feature>
<dbReference type="Pfam" id="PF12833">
    <property type="entry name" value="HTH_18"/>
    <property type="match status" value="1"/>
</dbReference>
<proteinExistence type="predicted"/>
<keyword evidence="1" id="KW-0805">Transcription regulation</keyword>
<dbReference type="RefSeq" id="WP_219780822.1">
    <property type="nucleotide sequence ID" value="NZ_JAHXPT010000013.1"/>
</dbReference>
<dbReference type="SMART" id="SM00342">
    <property type="entry name" value="HTH_ARAC"/>
    <property type="match status" value="1"/>
</dbReference>
<name>A0ABS7ARQ4_9CLOT</name>
<reference evidence="5 6" key="1">
    <citation type="submission" date="2021-07" db="EMBL/GenBank/DDBJ databases">
        <title>Clostridium weizhouense sp. nov., an anaerobic bacterium isolated from activated sludge of Petroleum wastewater.</title>
        <authorList>
            <person name="Li Q."/>
        </authorList>
    </citation>
    <scope>NUCLEOTIDE SEQUENCE [LARGE SCALE GENOMIC DNA]</scope>
    <source>
        <strain evidence="5 6">YB-6</strain>
    </source>
</reference>